<dbReference type="InterPro" id="IPR036913">
    <property type="entry name" value="YegP-like_sf"/>
</dbReference>
<dbReference type="RefSeq" id="WP_249848278.1">
    <property type="nucleotide sequence ID" value="NZ_JAMGBD010000001.1"/>
</dbReference>
<protein>
    <recommendedName>
        <fullName evidence="3">DUF1508 domain-containing protein</fullName>
    </recommendedName>
</protein>
<proteinExistence type="predicted"/>
<dbReference type="Proteomes" id="UP001165363">
    <property type="component" value="Unassembled WGS sequence"/>
</dbReference>
<organism evidence="1 2">
    <name type="scientific">Sphingomonas alba</name>
    <dbReference type="NCBI Taxonomy" id="2908208"/>
    <lineage>
        <taxon>Bacteria</taxon>
        <taxon>Pseudomonadati</taxon>
        <taxon>Pseudomonadota</taxon>
        <taxon>Alphaproteobacteria</taxon>
        <taxon>Sphingomonadales</taxon>
        <taxon>Sphingomonadaceae</taxon>
        <taxon>Sphingomonas</taxon>
    </lineage>
</organism>
<reference evidence="1" key="1">
    <citation type="submission" date="2022-05" db="EMBL/GenBank/DDBJ databases">
        <authorList>
            <person name="Jo J.-H."/>
            <person name="Im W.-T."/>
        </authorList>
    </citation>
    <scope>NUCLEOTIDE SEQUENCE</scope>
    <source>
        <strain evidence="1">SE158</strain>
    </source>
</reference>
<sequence length="59" mass="7057">MFAEAQAYLHMDEEWMWRFYLMDSQGRVIVISHRAYFTRDEALAALREFQLNLARAETG</sequence>
<name>A0ABT0RN83_9SPHN</name>
<dbReference type="SUPFAM" id="SSF160113">
    <property type="entry name" value="YegP-like"/>
    <property type="match status" value="1"/>
</dbReference>
<comment type="caution">
    <text evidence="1">The sequence shown here is derived from an EMBL/GenBank/DDBJ whole genome shotgun (WGS) entry which is preliminary data.</text>
</comment>
<evidence type="ECO:0008006" key="3">
    <source>
        <dbReference type="Google" id="ProtNLM"/>
    </source>
</evidence>
<evidence type="ECO:0000313" key="1">
    <source>
        <dbReference type="EMBL" id="MCL6684035.1"/>
    </source>
</evidence>
<accession>A0ABT0RN83</accession>
<dbReference type="Gene3D" id="2.30.29.80">
    <property type="match status" value="1"/>
</dbReference>
<evidence type="ECO:0000313" key="2">
    <source>
        <dbReference type="Proteomes" id="UP001165363"/>
    </source>
</evidence>
<keyword evidence="2" id="KW-1185">Reference proteome</keyword>
<gene>
    <name evidence="1" type="ORF">LZ536_09010</name>
</gene>
<dbReference type="EMBL" id="JAMGBD010000001">
    <property type="protein sequence ID" value="MCL6684035.1"/>
    <property type="molecule type" value="Genomic_DNA"/>
</dbReference>